<proteinExistence type="predicted"/>
<sequence length="237" mass="26150">MDFPFQLKAWHAVAPRLHVREDWQRWAEHPEILTTLPERAPDLAHVPALQRRRLSPAARLMFAAVHPPLAAHGTAPLVFVSHDGEMRRSFDLWRDLLVEGAVSPMSFGLSVHNALAGQWSLHSGDTAEHTALCAREAGLETAIVEACALLAEGAPQVLVVTTEDPPQGQYALPGQAPFPFALALLVTAGDSHRLVREAASGSPAPYWSALDWIRGECLQLPSQTLDARDARWHWNRR</sequence>
<name>A0A1C3H4H2_9GAMM</name>
<organism evidence="2 3">
    <name type="scientific">Cardiobacterium hominis</name>
    <dbReference type="NCBI Taxonomy" id="2718"/>
    <lineage>
        <taxon>Bacteria</taxon>
        <taxon>Pseudomonadati</taxon>
        <taxon>Pseudomonadota</taxon>
        <taxon>Gammaproteobacteria</taxon>
        <taxon>Cardiobacteriales</taxon>
        <taxon>Cardiobacteriaceae</taxon>
        <taxon>Cardiobacterium</taxon>
    </lineage>
</organism>
<dbReference type="SUPFAM" id="SSF53901">
    <property type="entry name" value="Thiolase-like"/>
    <property type="match status" value="1"/>
</dbReference>
<evidence type="ECO:0000313" key="3">
    <source>
        <dbReference type="Proteomes" id="UP000190837"/>
    </source>
</evidence>
<dbReference type="Pfam" id="PF13723">
    <property type="entry name" value="Ketoacyl-synt_2"/>
    <property type="match status" value="1"/>
</dbReference>
<dbReference type="InterPro" id="IPR014030">
    <property type="entry name" value="Ketoacyl_synth_N"/>
</dbReference>
<feature type="domain" description="Beta-ketoacyl synthase-like N-terminal" evidence="1">
    <location>
        <begin position="23"/>
        <end position="235"/>
    </location>
</feature>
<gene>
    <name evidence="2" type="ORF">CHUV0807_1271</name>
</gene>
<accession>A0A1C3H4H2</accession>
<dbReference type="EMBL" id="FKLO01000045">
    <property type="protein sequence ID" value="SAM64691.1"/>
    <property type="molecule type" value="Genomic_DNA"/>
</dbReference>
<evidence type="ECO:0000313" key="2">
    <source>
        <dbReference type="EMBL" id="SAM64691.1"/>
    </source>
</evidence>
<dbReference type="AlphaFoldDB" id="A0A1C3H4H2"/>
<dbReference type="InterPro" id="IPR016039">
    <property type="entry name" value="Thiolase-like"/>
</dbReference>
<dbReference type="Proteomes" id="UP000190837">
    <property type="component" value="Unassembled WGS sequence"/>
</dbReference>
<dbReference type="GO" id="GO:0016746">
    <property type="term" value="F:acyltransferase activity"/>
    <property type="evidence" value="ECO:0007669"/>
    <property type="project" value="InterPro"/>
</dbReference>
<dbReference type="RefSeq" id="WP_079540570.1">
    <property type="nucleotide sequence ID" value="NZ_CP171111.1"/>
</dbReference>
<evidence type="ECO:0000259" key="1">
    <source>
        <dbReference type="Pfam" id="PF13723"/>
    </source>
</evidence>
<reference evidence="3" key="1">
    <citation type="submission" date="2016-04" db="EMBL/GenBank/DDBJ databases">
        <authorList>
            <person name="Tagini F."/>
        </authorList>
    </citation>
    <scope>NUCLEOTIDE SEQUENCE [LARGE SCALE GENOMIC DNA]</scope>
    <source>
        <strain evidence="3">CHUV0807</strain>
    </source>
</reference>
<protein>
    <submittedName>
        <fullName evidence="2">3-oxoacyl-[ACP] synthase</fullName>
    </submittedName>
</protein>